<protein>
    <submittedName>
        <fullName evidence="1">Uncharacterized protein</fullName>
    </submittedName>
</protein>
<accession>A0ACB9FJB8</accession>
<name>A0ACB9FJB8_ARCLA</name>
<reference evidence="1 2" key="2">
    <citation type="journal article" date="2022" name="Mol. Ecol. Resour.">
        <title>The genomes of chicory, endive, great burdock and yacon provide insights into Asteraceae paleo-polyploidization history and plant inulin production.</title>
        <authorList>
            <person name="Fan W."/>
            <person name="Wang S."/>
            <person name="Wang H."/>
            <person name="Wang A."/>
            <person name="Jiang F."/>
            <person name="Liu H."/>
            <person name="Zhao H."/>
            <person name="Xu D."/>
            <person name="Zhang Y."/>
        </authorList>
    </citation>
    <scope>NUCLEOTIDE SEQUENCE [LARGE SCALE GENOMIC DNA]</scope>
    <source>
        <strain evidence="2">cv. Niubang</strain>
    </source>
</reference>
<proteinExistence type="predicted"/>
<sequence length="75" mass="8962">MWVRRLWLTEKEEELRYAPLKKELSSCVLSLSLSHTHTYTVCSSHSILPNFYCNFHYLIWDPAQLWSISCLRLCN</sequence>
<reference evidence="2" key="1">
    <citation type="journal article" date="2022" name="Mol. Ecol. Resour.">
        <title>The genomes of chicory, endive, great burdock and yacon provide insights into Asteraceae palaeo-polyploidization history and plant inulin production.</title>
        <authorList>
            <person name="Fan W."/>
            <person name="Wang S."/>
            <person name="Wang H."/>
            <person name="Wang A."/>
            <person name="Jiang F."/>
            <person name="Liu H."/>
            <person name="Zhao H."/>
            <person name="Xu D."/>
            <person name="Zhang Y."/>
        </authorList>
    </citation>
    <scope>NUCLEOTIDE SEQUENCE [LARGE SCALE GENOMIC DNA]</scope>
    <source>
        <strain evidence="2">cv. Niubang</strain>
    </source>
</reference>
<organism evidence="1 2">
    <name type="scientific">Arctium lappa</name>
    <name type="common">Greater burdock</name>
    <name type="synonym">Lappa major</name>
    <dbReference type="NCBI Taxonomy" id="4217"/>
    <lineage>
        <taxon>Eukaryota</taxon>
        <taxon>Viridiplantae</taxon>
        <taxon>Streptophyta</taxon>
        <taxon>Embryophyta</taxon>
        <taxon>Tracheophyta</taxon>
        <taxon>Spermatophyta</taxon>
        <taxon>Magnoliopsida</taxon>
        <taxon>eudicotyledons</taxon>
        <taxon>Gunneridae</taxon>
        <taxon>Pentapetalae</taxon>
        <taxon>asterids</taxon>
        <taxon>campanulids</taxon>
        <taxon>Asterales</taxon>
        <taxon>Asteraceae</taxon>
        <taxon>Carduoideae</taxon>
        <taxon>Cardueae</taxon>
        <taxon>Arctiinae</taxon>
        <taxon>Arctium</taxon>
    </lineage>
</organism>
<evidence type="ECO:0000313" key="2">
    <source>
        <dbReference type="Proteomes" id="UP001055879"/>
    </source>
</evidence>
<keyword evidence="2" id="KW-1185">Reference proteome</keyword>
<evidence type="ECO:0000313" key="1">
    <source>
        <dbReference type="EMBL" id="KAI3771257.1"/>
    </source>
</evidence>
<dbReference type="Proteomes" id="UP001055879">
    <property type="component" value="Linkage Group LG01"/>
</dbReference>
<dbReference type="EMBL" id="CM042047">
    <property type="protein sequence ID" value="KAI3771257.1"/>
    <property type="molecule type" value="Genomic_DNA"/>
</dbReference>
<comment type="caution">
    <text evidence="1">The sequence shown here is derived from an EMBL/GenBank/DDBJ whole genome shotgun (WGS) entry which is preliminary data.</text>
</comment>
<gene>
    <name evidence="1" type="ORF">L6452_02417</name>
</gene>